<dbReference type="PANTHER" id="PTHR43214">
    <property type="entry name" value="TWO-COMPONENT RESPONSE REGULATOR"/>
    <property type="match status" value="1"/>
</dbReference>
<keyword evidence="5 10" id="KW-0238">DNA-binding</keyword>
<evidence type="ECO:0000256" key="6">
    <source>
        <dbReference type="ARBA" id="ARBA00023163"/>
    </source>
</evidence>
<keyword evidence="2" id="KW-0963">Cytoplasm</keyword>
<evidence type="ECO:0000313" key="11">
    <source>
        <dbReference type="Proteomes" id="UP000242656"/>
    </source>
</evidence>
<proteinExistence type="predicted"/>
<dbReference type="AlphaFoldDB" id="A0A2B0MJD0"/>
<evidence type="ECO:0000256" key="1">
    <source>
        <dbReference type="ARBA" id="ARBA00004496"/>
    </source>
</evidence>
<dbReference type="PROSITE" id="PS50043">
    <property type="entry name" value="HTH_LUXR_2"/>
    <property type="match status" value="1"/>
</dbReference>
<protein>
    <submittedName>
        <fullName evidence="10">DNA-binding response regulator</fullName>
    </submittedName>
</protein>
<dbReference type="Pfam" id="PF00196">
    <property type="entry name" value="GerE"/>
    <property type="match status" value="1"/>
</dbReference>
<accession>A0A2B0MJD0</accession>
<evidence type="ECO:0000313" key="10">
    <source>
        <dbReference type="EMBL" id="PFK42183.1"/>
    </source>
</evidence>
<dbReference type="PANTHER" id="PTHR43214:SF43">
    <property type="entry name" value="TWO-COMPONENT RESPONSE REGULATOR"/>
    <property type="match status" value="1"/>
</dbReference>
<keyword evidence="3 7" id="KW-0597">Phosphoprotein</keyword>
<dbReference type="InterPro" id="IPR016032">
    <property type="entry name" value="Sig_transdc_resp-reg_C-effctor"/>
</dbReference>
<dbReference type="SMART" id="SM00448">
    <property type="entry name" value="REC"/>
    <property type="match status" value="1"/>
</dbReference>
<gene>
    <name evidence="10" type="ORF">COI93_11570</name>
</gene>
<dbReference type="SMART" id="SM00421">
    <property type="entry name" value="HTH_LUXR"/>
    <property type="match status" value="1"/>
</dbReference>
<dbReference type="Proteomes" id="UP000242656">
    <property type="component" value="Unassembled WGS sequence"/>
</dbReference>
<dbReference type="EMBL" id="NUWN01000038">
    <property type="protein sequence ID" value="PFK42183.1"/>
    <property type="molecule type" value="Genomic_DNA"/>
</dbReference>
<organism evidence="10 11">
    <name type="scientific">Bacillus cereus</name>
    <dbReference type="NCBI Taxonomy" id="1396"/>
    <lineage>
        <taxon>Bacteria</taxon>
        <taxon>Bacillati</taxon>
        <taxon>Bacillota</taxon>
        <taxon>Bacilli</taxon>
        <taxon>Bacillales</taxon>
        <taxon>Bacillaceae</taxon>
        <taxon>Bacillus</taxon>
        <taxon>Bacillus cereus group</taxon>
    </lineage>
</organism>
<dbReference type="Gene3D" id="3.40.50.2300">
    <property type="match status" value="1"/>
</dbReference>
<dbReference type="InterPro" id="IPR039420">
    <property type="entry name" value="WalR-like"/>
</dbReference>
<comment type="caution">
    <text evidence="10">The sequence shown here is derived from an EMBL/GenBank/DDBJ whole genome shotgun (WGS) entry which is preliminary data.</text>
</comment>
<dbReference type="SUPFAM" id="SSF52172">
    <property type="entry name" value="CheY-like"/>
    <property type="match status" value="1"/>
</dbReference>
<dbReference type="GO" id="GO:0000160">
    <property type="term" value="P:phosphorelay signal transduction system"/>
    <property type="evidence" value="ECO:0007669"/>
    <property type="project" value="InterPro"/>
</dbReference>
<dbReference type="GO" id="GO:0005737">
    <property type="term" value="C:cytoplasm"/>
    <property type="evidence" value="ECO:0007669"/>
    <property type="project" value="UniProtKB-SubCell"/>
</dbReference>
<dbReference type="SUPFAM" id="SSF46894">
    <property type="entry name" value="C-terminal effector domain of the bipartite response regulators"/>
    <property type="match status" value="1"/>
</dbReference>
<sequence>MKIKVLLVDDHTVVLKGLAFFLSTQEDLELVGEANNGQEALMKVEETQPDIVLMDLYMPEMDGIEATACIKKEYPNVKVLVLTSFSDQAHVLPALKAGASGYILKDVEPDQLVEAIRSAYKGNIQLHPDIASSLLSQTLPQEEAEVPSNIHVDVLTARENEVLQLLAKGMSNKEIASVLVITEKTVKAHVSNILSKLQLSDRTQAALYAVKNGIV</sequence>
<feature type="domain" description="HTH luxR-type" evidence="8">
    <location>
        <begin position="148"/>
        <end position="213"/>
    </location>
</feature>
<feature type="modified residue" description="4-aspartylphosphate" evidence="7">
    <location>
        <position position="55"/>
    </location>
</feature>
<feature type="domain" description="Response regulatory" evidence="9">
    <location>
        <begin position="4"/>
        <end position="120"/>
    </location>
</feature>
<dbReference type="Pfam" id="PF00072">
    <property type="entry name" value="Response_reg"/>
    <property type="match status" value="1"/>
</dbReference>
<evidence type="ECO:0000256" key="7">
    <source>
        <dbReference type="PROSITE-ProRule" id="PRU00169"/>
    </source>
</evidence>
<dbReference type="InterPro" id="IPR058245">
    <property type="entry name" value="NreC/VraR/RcsB-like_REC"/>
</dbReference>
<comment type="subcellular location">
    <subcellularLocation>
        <location evidence="1">Cytoplasm</location>
    </subcellularLocation>
</comment>
<dbReference type="GO" id="GO:0003677">
    <property type="term" value="F:DNA binding"/>
    <property type="evidence" value="ECO:0007669"/>
    <property type="project" value="UniProtKB-KW"/>
</dbReference>
<dbReference type="PROSITE" id="PS50110">
    <property type="entry name" value="RESPONSE_REGULATORY"/>
    <property type="match status" value="1"/>
</dbReference>
<dbReference type="CDD" id="cd17535">
    <property type="entry name" value="REC_NarL-like"/>
    <property type="match status" value="1"/>
</dbReference>
<name>A0A2B0MJD0_BACCE</name>
<evidence type="ECO:0000256" key="3">
    <source>
        <dbReference type="ARBA" id="ARBA00022553"/>
    </source>
</evidence>
<evidence type="ECO:0000256" key="5">
    <source>
        <dbReference type="ARBA" id="ARBA00023125"/>
    </source>
</evidence>
<dbReference type="InterPro" id="IPR001789">
    <property type="entry name" value="Sig_transdc_resp-reg_receiver"/>
</dbReference>
<evidence type="ECO:0000259" key="8">
    <source>
        <dbReference type="PROSITE" id="PS50043"/>
    </source>
</evidence>
<dbReference type="CDD" id="cd06170">
    <property type="entry name" value="LuxR_C_like"/>
    <property type="match status" value="1"/>
</dbReference>
<dbReference type="RefSeq" id="WP_098490922.1">
    <property type="nucleotide sequence ID" value="NZ_NUWN01000038.1"/>
</dbReference>
<keyword evidence="4" id="KW-0805">Transcription regulation</keyword>
<dbReference type="InterPro" id="IPR011006">
    <property type="entry name" value="CheY-like_superfamily"/>
</dbReference>
<keyword evidence="6" id="KW-0804">Transcription</keyword>
<dbReference type="PRINTS" id="PR00038">
    <property type="entry name" value="HTHLUXR"/>
</dbReference>
<dbReference type="GO" id="GO:0006355">
    <property type="term" value="P:regulation of DNA-templated transcription"/>
    <property type="evidence" value="ECO:0007669"/>
    <property type="project" value="InterPro"/>
</dbReference>
<dbReference type="InterPro" id="IPR000792">
    <property type="entry name" value="Tscrpt_reg_LuxR_C"/>
</dbReference>
<evidence type="ECO:0000256" key="4">
    <source>
        <dbReference type="ARBA" id="ARBA00023015"/>
    </source>
</evidence>
<dbReference type="PROSITE" id="PS00622">
    <property type="entry name" value="HTH_LUXR_1"/>
    <property type="match status" value="1"/>
</dbReference>
<evidence type="ECO:0000256" key="2">
    <source>
        <dbReference type="ARBA" id="ARBA00022490"/>
    </source>
</evidence>
<evidence type="ECO:0000259" key="9">
    <source>
        <dbReference type="PROSITE" id="PS50110"/>
    </source>
</evidence>
<reference evidence="10 11" key="1">
    <citation type="submission" date="2017-09" db="EMBL/GenBank/DDBJ databases">
        <title>Large-scale bioinformatics analysis of Bacillus genomes uncovers conserved roles of natural products in bacterial physiology.</title>
        <authorList>
            <consortium name="Agbiome Team Llc"/>
            <person name="Bleich R.M."/>
            <person name="Grubbs K.J."/>
            <person name="Santa Maria K.C."/>
            <person name="Allen S.E."/>
            <person name="Farag S."/>
            <person name="Shank E.A."/>
            <person name="Bowers A."/>
        </authorList>
    </citation>
    <scope>NUCLEOTIDE SEQUENCE [LARGE SCALE GENOMIC DNA]</scope>
    <source>
        <strain evidence="10 11">AFS083043</strain>
    </source>
</reference>